<gene>
    <name evidence="2" type="ordered locus">blr4772</name>
</gene>
<organism evidence="2 3">
    <name type="scientific">Bradyrhizobium diazoefficiens (strain JCM 10833 / BCRC 13528 / IAM 13628 / NBRC 14792 / USDA 110)</name>
    <dbReference type="NCBI Taxonomy" id="224911"/>
    <lineage>
        <taxon>Bacteria</taxon>
        <taxon>Pseudomonadati</taxon>
        <taxon>Pseudomonadota</taxon>
        <taxon>Alphaproteobacteria</taxon>
        <taxon>Hyphomicrobiales</taxon>
        <taxon>Nitrobacteraceae</taxon>
        <taxon>Bradyrhizobium</taxon>
    </lineage>
</organism>
<sequence>MTALGVFRPIAHHALLLSLMIVAALVRWCTAIHARFLKMRPLNHDPPIMRQLGATDAELGSMSSTSRNSLACALHIASPRLVVRLVRTQRTAQLYGGKCAL</sequence>
<keyword evidence="3" id="KW-1185">Reference proteome</keyword>
<proteinExistence type="predicted"/>
<evidence type="ECO:0000313" key="3">
    <source>
        <dbReference type="Proteomes" id="UP000002526"/>
    </source>
</evidence>
<feature type="transmembrane region" description="Helical" evidence="1">
    <location>
        <begin position="12"/>
        <end position="30"/>
    </location>
</feature>
<evidence type="ECO:0000256" key="1">
    <source>
        <dbReference type="SAM" id="Phobius"/>
    </source>
</evidence>
<dbReference type="AlphaFoldDB" id="Q89KX6"/>
<keyword evidence="1" id="KW-1133">Transmembrane helix</keyword>
<dbReference type="HOGENOM" id="CLU_2286039_0_0_5"/>
<reference evidence="3" key="1">
    <citation type="journal article" date="2002" name="DNA Res.">
        <title>Complete genomic sequence of nitrogen-fixing symbiotic bacterium Bradyrhizobium japonicum USDA110.</title>
        <authorList>
            <person name="Kaneko T."/>
            <person name="Nakamura Y."/>
            <person name="Sato S."/>
            <person name="Minamisawa K."/>
            <person name="Uchiumi T."/>
            <person name="Sasamoto S."/>
            <person name="Watanabe A."/>
            <person name="Idesawa K."/>
            <person name="Iriguchi M."/>
            <person name="Kawashima K."/>
            <person name="Kohara M."/>
            <person name="Matsumoto M."/>
            <person name="Shimpo S."/>
            <person name="Tsuruoka H."/>
            <person name="Wada T."/>
            <person name="Yamada M."/>
            <person name="Tabata S."/>
        </authorList>
    </citation>
    <scope>NUCLEOTIDE SEQUENCE [LARGE SCALE GENOMIC DNA]</scope>
    <source>
        <strain evidence="3">JCM 10833 / BCRC 13528 / IAM 13628 / NBRC 14792 / USDA 110</strain>
    </source>
</reference>
<dbReference type="EnsemblBacteria" id="BAC50037">
    <property type="protein sequence ID" value="BAC50037"/>
    <property type="gene ID" value="BAC50037"/>
</dbReference>
<dbReference type="Proteomes" id="UP000002526">
    <property type="component" value="Chromosome"/>
</dbReference>
<accession>Q89KX6</accession>
<name>Q89KX6_BRADU</name>
<dbReference type="InParanoid" id="Q89KX6"/>
<evidence type="ECO:0000313" key="2">
    <source>
        <dbReference type="EMBL" id="BAC50037.1"/>
    </source>
</evidence>
<protein>
    <submittedName>
        <fullName evidence="2">Blr4772 protein</fullName>
    </submittedName>
</protein>
<keyword evidence="1" id="KW-0812">Transmembrane</keyword>
<keyword evidence="1" id="KW-0472">Membrane</keyword>
<dbReference type="EMBL" id="BA000040">
    <property type="protein sequence ID" value="BAC50037.1"/>
    <property type="molecule type" value="Genomic_DNA"/>
</dbReference>
<dbReference type="KEGG" id="bja:blr4772"/>